<evidence type="ECO:0000313" key="4">
    <source>
        <dbReference type="EMBL" id="MEJ8643869.1"/>
    </source>
</evidence>
<sequence length="490" mass="50062">MGSVTRKTDPAGLDTGLLAPVRAGADTEAGLTDEAWVQAMLDAEAALARAQARLGTVPPQAAATITGCARAAEIDLPGLALRTRGAANPVVALVEEFTEVVAAVDPEAAHYVHRGSTSQDVFDTAAMLIAARTLRLVLAQLDRTAAALARHADEHRDTLAAARTLGQHAVPTTFGLRAAGWLVAVLDVRGRAAALLDGGLPVQLGGAAGTLAGYAEYAHLAHTAAGTEAADGPSWDVGRYTDDLVALFAAETGLAEPVLPWHTTRTPVADIGAVLALAAVTLGKFAADVQNLSRTELAEVDEPAEAGRGISSAMPQKRNPVLAAMIRSAALQVPSLVLTLTHCAVAEDERPAGAWHGEWQPLREALRLVGGAAGTAAELAEGLMVHPERMRANLALTGGSIVAERLAAVLAPVLGKAGAKRLVARVSVGGADAGSLVDGLLAAAPELAAEFTPERLADLLAPAGYTGAASALIDRALAHHRATLPAGPRD</sequence>
<dbReference type="SUPFAM" id="SSF48557">
    <property type="entry name" value="L-aspartase-like"/>
    <property type="match status" value="1"/>
</dbReference>
<dbReference type="InterPro" id="IPR000362">
    <property type="entry name" value="Fumarate_lyase_fam"/>
</dbReference>
<dbReference type="Gene3D" id="1.10.40.30">
    <property type="entry name" value="Fumarase/aspartase (C-terminal domain)"/>
    <property type="match status" value="1"/>
</dbReference>
<evidence type="ECO:0000256" key="2">
    <source>
        <dbReference type="ARBA" id="ARBA00034772"/>
    </source>
</evidence>
<keyword evidence="1 4" id="KW-0456">Lyase</keyword>
<dbReference type="PRINTS" id="PR00149">
    <property type="entry name" value="FUMRATELYASE"/>
</dbReference>
<organism evidence="4 5">
    <name type="scientific">Streptomyces caledonius</name>
    <dbReference type="NCBI Taxonomy" id="3134107"/>
    <lineage>
        <taxon>Bacteria</taxon>
        <taxon>Bacillati</taxon>
        <taxon>Actinomycetota</taxon>
        <taxon>Actinomycetes</taxon>
        <taxon>Kitasatosporales</taxon>
        <taxon>Streptomycetaceae</taxon>
        <taxon>Streptomyces</taxon>
    </lineage>
</organism>
<dbReference type="InterPro" id="IPR008948">
    <property type="entry name" value="L-Aspartase-like"/>
</dbReference>
<evidence type="ECO:0000256" key="1">
    <source>
        <dbReference type="ARBA" id="ARBA00023239"/>
    </source>
</evidence>
<dbReference type="GO" id="GO:0016829">
    <property type="term" value="F:lyase activity"/>
    <property type="evidence" value="ECO:0007669"/>
    <property type="project" value="UniProtKB-KW"/>
</dbReference>
<dbReference type="InterPro" id="IPR024083">
    <property type="entry name" value="Fumarase/histidase_N"/>
</dbReference>
<dbReference type="PRINTS" id="PR00145">
    <property type="entry name" value="ARGSUCLYASE"/>
</dbReference>
<evidence type="ECO:0000313" key="5">
    <source>
        <dbReference type="Proteomes" id="UP001382904"/>
    </source>
</evidence>
<dbReference type="Gene3D" id="1.10.275.10">
    <property type="entry name" value="Fumarase/aspartase (N-terminal domain)"/>
    <property type="match status" value="1"/>
</dbReference>
<dbReference type="PANTHER" id="PTHR43172:SF2">
    <property type="entry name" value="ADENYLOSUCCINATE LYASE C-TERMINAL DOMAIN-CONTAINING PROTEIN"/>
    <property type="match status" value="1"/>
</dbReference>
<proteinExistence type="inferred from homology"/>
<dbReference type="SMART" id="SM00998">
    <property type="entry name" value="ADSL_C"/>
    <property type="match status" value="1"/>
</dbReference>
<comment type="caution">
    <text evidence="4">The sequence shown here is derived from an EMBL/GenBank/DDBJ whole genome shotgun (WGS) entry which is preliminary data.</text>
</comment>
<dbReference type="Pfam" id="PF00206">
    <property type="entry name" value="Lyase_1"/>
    <property type="match status" value="2"/>
</dbReference>
<dbReference type="PANTHER" id="PTHR43172">
    <property type="entry name" value="ADENYLOSUCCINATE LYASE"/>
    <property type="match status" value="1"/>
</dbReference>
<dbReference type="Proteomes" id="UP001382904">
    <property type="component" value="Unassembled WGS sequence"/>
</dbReference>
<protein>
    <submittedName>
        <fullName evidence="4">Lyase family protein</fullName>
    </submittedName>
</protein>
<feature type="domain" description="Adenylosuccinate lyase C-terminal" evidence="3">
    <location>
        <begin position="398"/>
        <end position="477"/>
    </location>
</feature>
<dbReference type="Gene3D" id="1.20.200.10">
    <property type="entry name" value="Fumarase/aspartase (Central domain)"/>
    <property type="match status" value="1"/>
</dbReference>
<evidence type="ECO:0000259" key="3">
    <source>
        <dbReference type="SMART" id="SM00998"/>
    </source>
</evidence>
<dbReference type="InterPro" id="IPR022761">
    <property type="entry name" value="Fumarate_lyase_N"/>
</dbReference>
<keyword evidence="5" id="KW-1185">Reference proteome</keyword>
<accession>A0ABU8U9B8</accession>
<dbReference type="InterPro" id="IPR019468">
    <property type="entry name" value="AdenyloSucc_lyase_C"/>
</dbReference>
<comment type="similarity">
    <text evidence="2">Belongs to the class-II fumarase/aspartase family.</text>
</comment>
<name>A0ABU8U9B8_9ACTN</name>
<reference evidence="4 5" key="1">
    <citation type="submission" date="2024-03" db="EMBL/GenBank/DDBJ databases">
        <title>Novel Streptomyces species of biotechnological and ecological value are a feature of Machair soil.</title>
        <authorList>
            <person name="Prole J.R."/>
            <person name="Goodfellow M."/>
            <person name="Allenby N."/>
            <person name="Ward A.C."/>
        </authorList>
    </citation>
    <scope>NUCLEOTIDE SEQUENCE [LARGE SCALE GENOMIC DNA]</scope>
    <source>
        <strain evidence="4 5">MS1.HAVA.3</strain>
    </source>
</reference>
<dbReference type="EMBL" id="JBBKAM010000002">
    <property type="protein sequence ID" value="MEJ8643869.1"/>
    <property type="molecule type" value="Genomic_DNA"/>
</dbReference>
<gene>
    <name evidence="4" type="ORF">WKI68_25865</name>
</gene>